<dbReference type="InterPro" id="IPR039672">
    <property type="entry name" value="MFS_2"/>
</dbReference>
<dbReference type="OrthoDB" id="9764596at2"/>
<sequence length="455" mass="50796">MQNFNKIVRSYTLGGIGQNLVYALMTSAYLFYFTEAVGFSAATVGTILLVVRVISLVIDPCVAVLVEKTNTRWGKYKPYVIVMPAIISLLLIALFFQPGFSKPVYLIYVYVITLLFWLAYAFFDIAYWSLVPSITKDERKRVKLLTVCKSGILFAAFGLGITQMPLVHLLGKGNYRNGFLLLSIILACIFTIAGWLLSRSLSIIDDENKTNKHSRKKLTLKDILTALRYNDQLFILIIAKLAIYIPLSIKGALAIYFYKYQLGNDSLGSFASMIALPLTLILISSCPKLLKKYSDKYIMSICVLIQVTLYLIYFIQTDISMFYIVIDGMSSAMLGVYSLFFTNMIATCVEYGEWKTEIRTESIIFSTNTISSKLATGLSGAIAGWVLTGIGYNPGMTQTPQMLMTLKSLLSIVPVTGLLIGVLALRYYKLNSDLYQKIILDLANHKSAKSSNKTT</sequence>
<feature type="transmembrane region" description="Helical" evidence="3">
    <location>
        <begin position="297"/>
        <end position="315"/>
    </location>
</feature>
<protein>
    <submittedName>
        <fullName evidence="4">Sugar (Glycoside-Pentoside-Hexuronide) transporter</fullName>
    </submittedName>
</protein>
<dbReference type="SUPFAM" id="SSF103473">
    <property type="entry name" value="MFS general substrate transporter"/>
    <property type="match status" value="1"/>
</dbReference>
<dbReference type="GO" id="GO:0015293">
    <property type="term" value="F:symporter activity"/>
    <property type="evidence" value="ECO:0007669"/>
    <property type="project" value="UniProtKB-KW"/>
</dbReference>
<evidence type="ECO:0000256" key="3">
    <source>
        <dbReference type="SAM" id="Phobius"/>
    </source>
</evidence>
<proteinExistence type="predicted"/>
<dbReference type="NCBIfam" id="TIGR00792">
    <property type="entry name" value="gph"/>
    <property type="match status" value="1"/>
</dbReference>
<keyword evidence="2" id="KW-0769">Symport</keyword>
<dbReference type="STRING" id="1348632.GCA_001591745_01468"/>
<gene>
    <name evidence="4" type="ORF">RU87_GL000402</name>
</gene>
<dbReference type="GO" id="GO:0006814">
    <property type="term" value="P:sodium ion transport"/>
    <property type="evidence" value="ECO:0007669"/>
    <property type="project" value="InterPro"/>
</dbReference>
<dbReference type="InterPro" id="IPR036259">
    <property type="entry name" value="MFS_trans_sf"/>
</dbReference>
<keyword evidence="3" id="KW-1133">Transmembrane helix</keyword>
<dbReference type="GO" id="GO:0005886">
    <property type="term" value="C:plasma membrane"/>
    <property type="evidence" value="ECO:0007669"/>
    <property type="project" value="TreeGrafter"/>
</dbReference>
<evidence type="ECO:0000256" key="2">
    <source>
        <dbReference type="ARBA" id="ARBA00022847"/>
    </source>
</evidence>
<evidence type="ECO:0000313" key="5">
    <source>
        <dbReference type="Proteomes" id="UP000242246"/>
    </source>
</evidence>
<keyword evidence="1" id="KW-0813">Transport</keyword>
<dbReference type="InterPro" id="IPR001927">
    <property type="entry name" value="Na/Gal_symport"/>
</dbReference>
<dbReference type="EMBL" id="JXJX01000011">
    <property type="protein sequence ID" value="PCS05940.1"/>
    <property type="molecule type" value="Genomic_DNA"/>
</dbReference>
<feature type="transmembrane region" description="Helical" evidence="3">
    <location>
        <begin position="233"/>
        <end position="258"/>
    </location>
</feature>
<feature type="transmembrane region" description="Helical" evidence="3">
    <location>
        <begin position="363"/>
        <end position="388"/>
    </location>
</feature>
<name>A0A2A5RXL5_9LACT</name>
<dbReference type="Gene3D" id="1.20.1250.20">
    <property type="entry name" value="MFS general substrate transporter like domains"/>
    <property type="match status" value="1"/>
</dbReference>
<dbReference type="RefSeq" id="WP_068163814.1">
    <property type="nucleotide sequence ID" value="NZ_JXJX01000011.1"/>
</dbReference>
<feature type="transmembrane region" description="Helical" evidence="3">
    <location>
        <begin position="321"/>
        <end position="342"/>
    </location>
</feature>
<feature type="transmembrane region" description="Helical" evidence="3">
    <location>
        <begin position="12"/>
        <end position="33"/>
    </location>
</feature>
<dbReference type="PANTHER" id="PTHR11328:SF36">
    <property type="entry name" value="MELIBIOSE PERMEASE"/>
    <property type="match status" value="1"/>
</dbReference>
<dbReference type="Proteomes" id="UP000242246">
    <property type="component" value="Unassembled WGS sequence"/>
</dbReference>
<reference evidence="4 5" key="1">
    <citation type="submission" date="2014-12" db="EMBL/GenBank/DDBJ databases">
        <title>Draft genome sequences of 10 type strains of Lactococcus.</title>
        <authorList>
            <person name="Sun Z."/>
            <person name="Zhong Z."/>
            <person name="Liu W."/>
            <person name="Zhang W."/>
            <person name="Zhang H."/>
        </authorList>
    </citation>
    <scope>NUCLEOTIDE SEQUENCE [LARGE SCALE GENOMIC DNA]</scope>
    <source>
        <strain evidence="4 5">DSM 20686</strain>
    </source>
</reference>
<comment type="caution">
    <text evidence="4">The sequence shown here is derived from an EMBL/GenBank/DDBJ whole genome shotgun (WGS) entry which is preliminary data.</text>
</comment>
<dbReference type="GO" id="GO:0008643">
    <property type="term" value="P:carbohydrate transport"/>
    <property type="evidence" value="ECO:0007669"/>
    <property type="project" value="InterPro"/>
</dbReference>
<dbReference type="Pfam" id="PF13347">
    <property type="entry name" value="MFS_2"/>
    <property type="match status" value="1"/>
</dbReference>
<dbReference type="PANTHER" id="PTHR11328">
    <property type="entry name" value="MAJOR FACILITATOR SUPERFAMILY DOMAIN-CONTAINING PROTEIN"/>
    <property type="match status" value="1"/>
</dbReference>
<evidence type="ECO:0000256" key="1">
    <source>
        <dbReference type="ARBA" id="ARBA00022448"/>
    </source>
</evidence>
<feature type="transmembrane region" description="Helical" evidence="3">
    <location>
        <begin position="144"/>
        <end position="166"/>
    </location>
</feature>
<feature type="transmembrane region" description="Helical" evidence="3">
    <location>
        <begin position="39"/>
        <end position="66"/>
    </location>
</feature>
<keyword evidence="3" id="KW-0812">Transmembrane</keyword>
<feature type="transmembrane region" description="Helical" evidence="3">
    <location>
        <begin position="270"/>
        <end position="290"/>
    </location>
</feature>
<accession>A0A2A5RXL5</accession>
<evidence type="ECO:0000313" key="4">
    <source>
        <dbReference type="EMBL" id="PCS05940.1"/>
    </source>
</evidence>
<dbReference type="AlphaFoldDB" id="A0A2A5RXL5"/>
<feature type="transmembrane region" description="Helical" evidence="3">
    <location>
        <begin position="408"/>
        <end position="428"/>
    </location>
</feature>
<organism evidence="4 5">
    <name type="scientific">Pseudolactococcus plantarum</name>
    <dbReference type="NCBI Taxonomy" id="1365"/>
    <lineage>
        <taxon>Bacteria</taxon>
        <taxon>Bacillati</taxon>
        <taxon>Bacillota</taxon>
        <taxon>Bacilli</taxon>
        <taxon>Lactobacillales</taxon>
        <taxon>Streptococcaceae</taxon>
        <taxon>Pseudolactococcus</taxon>
    </lineage>
</organism>
<feature type="transmembrane region" description="Helical" evidence="3">
    <location>
        <begin position="103"/>
        <end position="123"/>
    </location>
</feature>
<keyword evidence="5" id="KW-1185">Reference proteome</keyword>
<feature type="transmembrane region" description="Helical" evidence="3">
    <location>
        <begin position="178"/>
        <end position="197"/>
    </location>
</feature>
<keyword evidence="3" id="KW-0472">Membrane</keyword>
<feature type="transmembrane region" description="Helical" evidence="3">
    <location>
        <begin position="78"/>
        <end position="97"/>
    </location>
</feature>